<dbReference type="AlphaFoldDB" id="A0A518HJV5"/>
<organism evidence="2 3">
    <name type="scientific">Stieleria neptunia</name>
    <dbReference type="NCBI Taxonomy" id="2527979"/>
    <lineage>
        <taxon>Bacteria</taxon>
        <taxon>Pseudomonadati</taxon>
        <taxon>Planctomycetota</taxon>
        <taxon>Planctomycetia</taxon>
        <taxon>Pirellulales</taxon>
        <taxon>Pirellulaceae</taxon>
        <taxon>Stieleria</taxon>
    </lineage>
</organism>
<evidence type="ECO:0000256" key="1">
    <source>
        <dbReference type="SAM" id="MobiDB-lite"/>
    </source>
</evidence>
<protein>
    <submittedName>
        <fullName evidence="2">Uncharacterized protein</fullName>
    </submittedName>
</protein>
<feature type="compositionally biased region" description="Basic and acidic residues" evidence="1">
    <location>
        <begin position="16"/>
        <end position="28"/>
    </location>
</feature>
<gene>
    <name evidence="2" type="ORF">Enr13x_08880</name>
</gene>
<name>A0A518HJV5_9BACT</name>
<reference evidence="2 3" key="1">
    <citation type="submission" date="2019-03" db="EMBL/GenBank/DDBJ databases">
        <title>Deep-cultivation of Planctomycetes and their phenomic and genomic characterization uncovers novel biology.</title>
        <authorList>
            <person name="Wiegand S."/>
            <person name="Jogler M."/>
            <person name="Boedeker C."/>
            <person name="Pinto D."/>
            <person name="Vollmers J."/>
            <person name="Rivas-Marin E."/>
            <person name="Kohn T."/>
            <person name="Peeters S.H."/>
            <person name="Heuer A."/>
            <person name="Rast P."/>
            <person name="Oberbeckmann S."/>
            <person name="Bunk B."/>
            <person name="Jeske O."/>
            <person name="Meyerdierks A."/>
            <person name="Storesund J.E."/>
            <person name="Kallscheuer N."/>
            <person name="Luecker S."/>
            <person name="Lage O.M."/>
            <person name="Pohl T."/>
            <person name="Merkel B.J."/>
            <person name="Hornburger P."/>
            <person name="Mueller R.-W."/>
            <person name="Bruemmer F."/>
            <person name="Labrenz M."/>
            <person name="Spormann A.M."/>
            <person name="Op den Camp H."/>
            <person name="Overmann J."/>
            <person name="Amann R."/>
            <person name="Jetten M.S.M."/>
            <person name="Mascher T."/>
            <person name="Medema M.H."/>
            <person name="Devos D.P."/>
            <person name="Kaster A.-K."/>
            <person name="Ovreas L."/>
            <person name="Rohde M."/>
            <person name="Galperin M.Y."/>
            <person name="Jogler C."/>
        </authorList>
    </citation>
    <scope>NUCLEOTIDE SEQUENCE [LARGE SCALE GENOMIC DNA]</scope>
    <source>
        <strain evidence="2 3">Enr13</strain>
    </source>
</reference>
<evidence type="ECO:0000313" key="2">
    <source>
        <dbReference type="EMBL" id="QDV41050.1"/>
    </source>
</evidence>
<proteinExistence type="predicted"/>
<keyword evidence="3" id="KW-1185">Reference proteome</keyword>
<feature type="region of interest" description="Disordered" evidence="1">
    <location>
        <begin position="1"/>
        <end position="42"/>
    </location>
</feature>
<evidence type="ECO:0000313" key="3">
    <source>
        <dbReference type="Proteomes" id="UP000319004"/>
    </source>
</evidence>
<dbReference type="KEGG" id="snep:Enr13x_08880"/>
<dbReference type="Proteomes" id="UP000319004">
    <property type="component" value="Chromosome"/>
</dbReference>
<dbReference type="EMBL" id="CP037423">
    <property type="protein sequence ID" value="QDV41050.1"/>
    <property type="molecule type" value="Genomic_DNA"/>
</dbReference>
<sequence length="313" mass="34568">MRASQVEAQSVLFRHSTPDRPVRRRDGVHVSGHGATEKPDRRRLLRMARRSASMCKMAIKPSWTTPQQPRRPAPPTTTSFVGRCGGDSDDPLASIPCIFDKLQSGKCIGDREKEITYSEQIDYDSSGATKVCVNRVRPGPGGCDYVKGAGVYLKSVENTLAFGAMALAVFSMSACSSRSPIDERNSNSVDVSSNLMFSPCNLTELNAREEAGTLFFLLFIPESHPATQMHKAELHQVKLGDSKGLGIPAVVVSYRYAISSSDIDHLFHWLPGIRLPKDPTLVLFRNKDELARRWLGREPLSESAKILLNRNPS</sequence>
<accession>A0A518HJV5</accession>